<dbReference type="EMBL" id="UFQT01000866">
    <property type="protein sequence ID" value="SSX27720.1"/>
    <property type="molecule type" value="Genomic_DNA"/>
</dbReference>
<keyword evidence="4" id="KW-0472">Membrane</keyword>
<evidence type="ECO:0000256" key="1">
    <source>
        <dbReference type="ARBA" id="ARBA00022614"/>
    </source>
</evidence>
<dbReference type="SMART" id="SM00365">
    <property type="entry name" value="LRR_SD22"/>
    <property type="match status" value="2"/>
</dbReference>
<evidence type="ECO:0000256" key="4">
    <source>
        <dbReference type="SAM" id="Phobius"/>
    </source>
</evidence>
<dbReference type="InterPro" id="IPR003591">
    <property type="entry name" value="Leu-rich_rpt_typical-subtyp"/>
</dbReference>
<gene>
    <name evidence="5" type="primary">CSON014750</name>
</gene>
<reference evidence="5" key="1">
    <citation type="submission" date="2018-04" db="EMBL/GenBank/DDBJ databases">
        <authorList>
            <person name="Go L.Y."/>
            <person name="Mitchell J.A."/>
        </authorList>
    </citation>
    <scope>NUCLEOTIDE SEQUENCE</scope>
    <source>
        <tissue evidence="5">Whole organism</tissue>
    </source>
</reference>
<dbReference type="AlphaFoldDB" id="A0A336KTB0"/>
<keyword evidence="4" id="KW-0812">Transmembrane</keyword>
<feature type="transmembrane region" description="Helical" evidence="4">
    <location>
        <begin position="342"/>
        <end position="366"/>
    </location>
</feature>
<reference evidence="6" key="2">
    <citation type="submission" date="2018-07" db="EMBL/GenBank/DDBJ databases">
        <authorList>
            <person name="Quirk P.G."/>
            <person name="Krulwich T.A."/>
        </authorList>
    </citation>
    <scope>NUCLEOTIDE SEQUENCE</scope>
</reference>
<dbReference type="GO" id="GO:0005615">
    <property type="term" value="C:extracellular space"/>
    <property type="evidence" value="ECO:0007669"/>
    <property type="project" value="TreeGrafter"/>
</dbReference>
<organism evidence="5">
    <name type="scientific">Culicoides sonorensis</name>
    <name type="common">Biting midge</name>
    <dbReference type="NCBI Taxonomy" id="179676"/>
    <lineage>
        <taxon>Eukaryota</taxon>
        <taxon>Metazoa</taxon>
        <taxon>Ecdysozoa</taxon>
        <taxon>Arthropoda</taxon>
        <taxon>Hexapoda</taxon>
        <taxon>Insecta</taxon>
        <taxon>Pterygota</taxon>
        <taxon>Neoptera</taxon>
        <taxon>Endopterygota</taxon>
        <taxon>Diptera</taxon>
        <taxon>Nematocera</taxon>
        <taxon>Chironomoidea</taxon>
        <taxon>Ceratopogonidae</taxon>
        <taxon>Ceratopogoninae</taxon>
        <taxon>Culicoides</taxon>
        <taxon>Monoculicoides</taxon>
    </lineage>
</organism>
<keyword evidence="4" id="KW-1133">Transmembrane helix</keyword>
<dbReference type="InterPro" id="IPR050328">
    <property type="entry name" value="Dev_Immune_Receptor"/>
</dbReference>
<evidence type="ECO:0000256" key="2">
    <source>
        <dbReference type="ARBA" id="ARBA00022729"/>
    </source>
</evidence>
<dbReference type="Pfam" id="PF13855">
    <property type="entry name" value="LRR_8"/>
    <property type="match status" value="2"/>
</dbReference>
<keyword evidence="2" id="KW-0732">Signal</keyword>
<evidence type="ECO:0000256" key="3">
    <source>
        <dbReference type="ARBA" id="ARBA00022737"/>
    </source>
</evidence>
<keyword evidence="3" id="KW-0677">Repeat</keyword>
<dbReference type="VEuPathDB" id="VectorBase:CSON014750"/>
<dbReference type="PROSITE" id="PS51450">
    <property type="entry name" value="LRR"/>
    <property type="match status" value="2"/>
</dbReference>
<dbReference type="InterPro" id="IPR001611">
    <property type="entry name" value="Leu-rich_rpt"/>
</dbReference>
<dbReference type="PANTHER" id="PTHR24373:SF370">
    <property type="entry name" value="FISH-LIPS, ISOFORM E"/>
    <property type="match status" value="1"/>
</dbReference>
<dbReference type="SMART" id="SM00369">
    <property type="entry name" value="LRR_TYP"/>
    <property type="match status" value="4"/>
</dbReference>
<accession>A0A336KTB0</accession>
<dbReference type="InterPro" id="IPR032675">
    <property type="entry name" value="LRR_dom_sf"/>
</dbReference>
<evidence type="ECO:0000313" key="5">
    <source>
        <dbReference type="EMBL" id="SSX07378.1"/>
    </source>
</evidence>
<dbReference type="SUPFAM" id="SSF52058">
    <property type="entry name" value="L domain-like"/>
    <property type="match status" value="1"/>
</dbReference>
<keyword evidence="1" id="KW-0433">Leucine-rich repeat</keyword>
<dbReference type="Gene3D" id="3.80.10.10">
    <property type="entry name" value="Ribonuclease Inhibitor"/>
    <property type="match status" value="1"/>
</dbReference>
<dbReference type="OMA" id="WLMNERI"/>
<proteinExistence type="predicted"/>
<dbReference type="GO" id="GO:0031012">
    <property type="term" value="C:extracellular matrix"/>
    <property type="evidence" value="ECO:0007669"/>
    <property type="project" value="TreeGrafter"/>
</dbReference>
<evidence type="ECO:0000313" key="6">
    <source>
        <dbReference type="EMBL" id="SSX27720.1"/>
    </source>
</evidence>
<dbReference type="EMBL" id="UFQS01000866">
    <property type="protein sequence ID" value="SSX07378.1"/>
    <property type="molecule type" value="Genomic_DNA"/>
</dbReference>
<name>A0A336KTB0_CULSO</name>
<dbReference type="PANTHER" id="PTHR24373">
    <property type="entry name" value="SLIT RELATED LEUCINE-RICH REPEAT NEURONAL PROTEIN"/>
    <property type="match status" value="1"/>
</dbReference>
<sequence length="395" mass="45465">MSISNCHSIEIISIINIFITTLLFTTTSITHVNAQNDYVLDLRFQSLQTLNEDSLRNKTTYINIDVSHNNLEFISPHLLEKLQNLKELRMDMNPNFRIRKVEAFLHSKSLNLLSCSGCGFNEILSKSFNGLPALKTLDLSSNSIKSISGDAFRENPGLTFVNLSDNSLISLQADTFKLNQELLVLDLSRNQNLSSTPGKTFIENEKLETLFLGGCNFEVIDDMTFKDLPNLKEIYLQNNLIHEIDPNAFQLNPLLVNISFENNQLEKFPLSIVTDNIKNLCLDQNNFKLTRGYVRLYYKLEKQGLLKDNLTTICENRNETLKFQWLATKYQFKVSQAGISNAFISTYLLAILVAEGLIVFFLIFYFMKMKKKIKLEDFSQTILNENRIYKIMKRD</sequence>
<protein>
    <submittedName>
        <fullName evidence="5">CSON014750 protein</fullName>
    </submittedName>
</protein>